<dbReference type="SUPFAM" id="SSF88713">
    <property type="entry name" value="Glycoside hydrolase/deacetylase"/>
    <property type="match status" value="1"/>
</dbReference>
<dbReference type="Proteomes" id="UP001589814">
    <property type="component" value="Unassembled WGS sequence"/>
</dbReference>
<keyword evidence="2" id="KW-1185">Reference proteome</keyword>
<dbReference type="InterPro" id="IPR011330">
    <property type="entry name" value="Glyco_hydro/deAcase_b/a-brl"/>
</dbReference>
<proteinExistence type="predicted"/>
<protein>
    <submittedName>
        <fullName evidence="1">DUF2334 domain-containing protein</fullName>
    </submittedName>
</protein>
<reference evidence="1 2" key="1">
    <citation type="submission" date="2024-09" db="EMBL/GenBank/DDBJ databases">
        <authorList>
            <person name="Sun Q."/>
            <person name="Mori K."/>
        </authorList>
    </citation>
    <scope>NUCLEOTIDE SEQUENCE [LARGE SCALE GENOMIC DNA]</scope>
    <source>
        <strain evidence="1 2">CCM 7415</strain>
    </source>
</reference>
<accession>A0ABV6G2W4</accession>
<evidence type="ECO:0000313" key="2">
    <source>
        <dbReference type="Proteomes" id="UP001589814"/>
    </source>
</evidence>
<comment type="caution">
    <text evidence="1">The sequence shown here is derived from an EMBL/GenBank/DDBJ whole genome shotgun (WGS) entry which is preliminary data.</text>
</comment>
<organism evidence="1 2">
    <name type="scientific">Kushneria aurantia</name>
    <dbReference type="NCBI Taxonomy" id="504092"/>
    <lineage>
        <taxon>Bacteria</taxon>
        <taxon>Pseudomonadati</taxon>
        <taxon>Pseudomonadota</taxon>
        <taxon>Gammaproteobacteria</taxon>
        <taxon>Oceanospirillales</taxon>
        <taxon>Halomonadaceae</taxon>
        <taxon>Kushneria</taxon>
    </lineage>
</organism>
<sequence>MAEREFALVLHDIAPETWPDYADFVAEVDRLGRIPISWLVVPDFHHRSNTFEDAELLALLDRRREQGDELILHGFYHCDDGAAPRTPRDWFMRRFYTVEGEFYAIGHDEAQSRLAHGEALFAERGWPLHGFVAPAWLLSAGARAALKRRGFAYTSDPGHLYTLPEDRPIAAPSLVWSARSGWRRGASWLVNERARKRHRHQPLLRLGLHPVDMRHKMSRRWWLETLRHLLDEGYRPTTKIDWLQRRGVVPNSDMTA</sequence>
<dbReference type="EMBL" id="JBHLVX010000032">
    <property type="protein sequence ID" value="MFC0267997.1"/>
    <property type="molecule type" value="Genomic_DNA"/>
</dbReference>
<dbReference type="RefSeq" id="WP_019950897.1">
    <property type="nucleotide sequence ID" value="NZ_JBHLVX010000032.1"/>
</dbReference>
<name>A0ABV6G2W4_9GAMM</name>
<evidence type="ECO:0000313" key="1">
    <source>
        <dbReference type="EMBL" id="MFC0267997.1"/>
    </source>
</evidence>
<dbReference type="CDD" id="cd11374">
    <property type="entry name" value="CE4_u10"/>
    <property type="match status" value="1"/>
</dbReference>
<gene>
    <name evidence="1" type="ORF">ACFFHW_08370</name>
</gene>
<dbReference type="InterPro" id="IPR018763">
    <property type="entry name" value="DUF2334"/>
</dbReference>
<dbReference type="Pfam" id="PF10096">
    <property type="entry name" value="DUF2334"/>
    <property type="match status" value="1"/>
</dbReference>
<dbReference type="Gene3D" id="3.20.20.370">
    <property type="entry name" value="Glycoside hydrolase/deacetylase"/>
    <property type="match status" value="1"/>
</dbReference>